<protein>
    <recommendedName>
        <fullName evidence="5">DUF447 family protein</fullName>
    </recommendedName>
</protein>
<dbReference type="KEGG" id="tbs:A3L01_05710"/>
<evidence type="ECO:0000313" key="4">
    <source>
        <dbReference type="Proteomes" id="UP000250272"/>
    </source>
</evidence>
<dbReference type="InterPro" id="IPR049288">
    <property type="entry name" value="DUF447_C"/>
</dbReference>
<feature type="domain" description="DUF447" evidence="2">
    <location>
        <begin position="132"/>
        <end position="188"/>
    </location>
</feature>
<dbReference type="InterPro" id="IPR016733">
    <property type="entry name" value="UCP018747"/>
</dbReference>
<sequence>MLELFREGQVYEVLLVTKSNVTPVGVVRRGNLLFFKLFGGKSAEELKGHPYASIQITNDAELLVRLGLNLPVSLEFEESGGFRWIRGLPGFYGRVDAREELYEDELGETTILACSLAPEGEIRGNLPNRPLSRVDCVLIEMAVDLTRLPVAIEKGKDEVARRLGKRIEENYTLYRRFGGSSEIAERIVEWAGEILDGVS</sequence>
<dbReference type="Proteomes" id="UP000250272">
    <property type="component" value="Chromosome"/>
</dbReference>
<dbReference type="GeneID" id="33326248"/>
<dbReference type="Pfam" id="PF20766">
    <property type="entry name" value="DUF447_C"/>
    <property type="match status" value="1"/>
</dbReference>
<dbReference type="Gene3D" id="1.20.58.290">
    <property type="entry name" value="Hypothetical membrane protein ta0354_69_121"/>
    <property type="match status" value="1"/>
</dbReference>
<dbReference type="InterPro" id="IPR007386">
    <property type="entry name" value="DUF447_N"/>
</dbReference>
<dbReference type="PIRSF" id="PIRSF018747">
    <property type="entry name" value="UCP018747"/>
    <property type="match status" value="1"/>
</dbReference>
<keyword evidence="4" id="KW-1185">Reference proteome</keyword>
<dbReference type="Gene3D" id="2.30.110.10">
    <property type="entry name" value="Electron Transport, Fmn-binding Protein, Chain A"/>
    <property type="match status" value="1"/>
</dbReference>
<dbReference type="RefSeq" id="WP_088864893.1">
    <property type="nucleotide sequence ID" value="NZ_CP015101.1"/>
</dbReference>
<evidence type="ECO:0000313" key="3">
    <source>
        <dbReference type="EMBL" id="ASJ04883.1"/>
    </source>
</evidence>
<reference evidence="3 4" key="1">
    <citation type="submission" date="2016-04" db="EMBL/GenBank/DDBJ databases">
        <title>Complete genome sequence of Thermococcus barossii type strain SHCK-94.</title>
        <authorList>
            <person name="Oger P.M."/>
        </authorList>
    </citation>
    <scope>NUCLEOTIDE SEQUENCE [LARGE SCALE GENOMIC DNA]</scope>
    <source>
        <strain evidence="3 4">SHCK-94</strain>
    </source>
</reference>
<evidence type="ECO:0008006" key="5">
    <source>
        <dbReference type="Google" id="ProtNLM"/>
    </source>
</evidence>
<dbReference type="OrthoDB" id="146030at2157"/>
<name>A0A2Z2MGS1_9EURY</name>
<gene>
    <name evidence="3" type="ORF">A3L01_05710</name>
</gene>
<accession>A0A2Z2MGS1</accession>
<evidence type="ECO:0000259" key="2">
    <source>
        <dbReference type="Pfam" id="PF20766"/>
    </source>
</evidence>
<dbReference type="EMBL" id="CP015101">
    <property type="protein sequence ID" value="ASJ04883.1"/>
    <property type="molecule type" value="Genomic_DNA"/>
</dbReference>
<dbReference type="Pfam" id="PF04289">
    <property type="entry name" value="DUF447_N"/>
    <property type="match status" value="1"/>
</dbReference>
<dbReference type="InterPro" id="IPR012349">
    <property type="entry name" value="Split_barrel_FMN-bd"/>
</dbReference>
<proteinExistence type="predicted"/>
<dbReference type="AlphaFoldDB" id="A0A2Z2MGS1"/>
<evidence type="ECO:0000259" key="1">
    <source>
        <dbReference type="Pfam" id="PF04289"/>
    </source>
</evidence>
<feature type="domain" description="DUF447" evidence="1">
    <location>
        <begin position="11"/>
        <end position="77"/>
    </location>
</feature>
<dbReference type="SUPFAM" id="SSF50475">
    <property type="entry name" value="FMN-binding split barrel"/>
    <property type="match status" value="1"/>
</dbReference>
<organism evidence="3 4">
    <name type="scientific">Thermococcus barossii</name>
    <dbReference type="NCBI Taxonomy" id="54077"/>
    <lineage>
        <taxon>Archaea</taxon>
        <taxon>Methanobacteriati</taxon>
        <taxon>Methanobacteriota</taxon>
        <taxon>Thermococci</taxon>
        <taxon>Thermococcales</taxon>
        <taxon>Thermococcaceae</taxon>
        <taxon>Thermococcus</taxon>
    </lineage>
</organism>